<dbReference type="RefSeq" id="WP_102629958.1">
    <property type="nucleotide sequence ID" value="NZ_PDOH01000039.1"/>
</dbReference>
<keyword evidence="5 8" id="KW-0464">Manganese</keyword>
<feature type="binding site" evidence="8">
    <location>
        <position position="72"/>
    </location>
    <ligand>
        <name>Mn(2+)</name>
        <dbReference type="ChEBI" id="CHEBI:29035"/>
        <label>1</label>
    </ligand>
</feature>
<dbReference type="NCBIfam" id="TIGR00330">
    <property type="entry name" value="glpX"/>
    <property type="match status" value="1"/>
</dbReference>
<dbReference type="Pfam" id="PF03320">
    <property type="entry name" value="FBPase_glpX"/>
    <property type="match status" value="1"/>
</dbReference>
<dbReference type="GO" id="GO:0046872">
    <property type="term" value="F:metal ion binding"/>
    <property type="evidence" value="ECO:0007669"/>
    <property type="project" value="UniProtKB-KW"/>
</dbReference>
<sequence length="336" mass="34651">MPSAKTSIAAIPSEGSLARLGQGFAEVTEAAAVAAYAWIGRGEKERGDGAAVAAMRHAFASLPCSATVVIGEGEKDDAPMLYNGEALGRGGVVVDIAVDPVDGTNYLAKGMAGAVAVLAAAPAGTLFCPGPAFYMDKFIVPPAARDAVDPAAPVAVRLRELAHALGKPLSELRIFVLERPRHERLVHEIKATGASVRMARDGDVLGGLRAMIGEGVDALMGVGGTPEGVISACAARALGAGMWGALAPQSETEAARLRADGMQAGQILSVNDLVSSDDLVFACTGITGDEMLAGVRCMDGRAWTETLVIQGRGRLSRIHNHGFTVDHVVDVYQSLA</sequence>
<feature type="binding site" evidence="9">
    <location>
        <position position="134"/>
    </location>
    <ligand>
        <name>substrate</name>
    </ligand>
</feature>
<evidence type="ECO:0000313" key="11">
    <source>
        <dbReference type="Proteomes" id="UP000235346"/>
    </source>
</evidence>
<dbReference type="PANTHER" id="PTHR30447:SF0">
    <property type="entry name" value="FRUCTOSE-1,6-BISPHOSPHATASE 1 CLASS 2-RELATED"/>
    <property type="match status" value="1"/>
</dbReference>
<dbReference type="Proteomes" id="UP000235346">
    <property type="component" value="Unassembled WGS sequence"/>
</dbReference>
<dbReference type="InterPro" id="IPR004464">
    <property type="entry name" value="FBPase_class-2/SBPase"/>
</dbReference>
<evidence type="ECO:0000256" key="3">
    <source>
        <dbReference type="ARBA" id="ARBA00022723"/>
    </source>
</evidence>
<dbReference type="GO" id="GO:0005829">
    <property type="term" value="C:cytosol"/>
    <property type="evidence" value="ECO:0007669"/>
    <property type="project" value="TreeGrafter"/>
</dbReference>
<proteinExistence type="inferred from homology"/>
<evidence type="ECO:0000256" key="6">
    <source>
        <dbReference type="ARBA" id="ARBA00023277"/>
    </source>
</evidence>
<comment type="caution">
    <text evidence="10">The sequence shown here is derived from an EMBL/GenBank/DDBJ whole genome shotgun (WGS) entry which is preliminary data.</text>
</comment>
<dbReference type="PIRSF" id="PIRSF004532">
    <property type="entry name" value="GlpX"/>
    <property type="match status" value="1"/>
</dbReference>
<dbReference type="GO" id="GO:0006071">
    <property type="term" value="P:glycerol metabolic process"/>
    <property type="evidence" value="ECO:0007669"/>
    <property type="project" value="InterPro"/>
</dbReference>
<name>A0A2N7TFI1_9GAMM</name>
<evidence type="ECO:0000313" key="10">
    <source>
        <dbReference type="EMBL" id="PMR66915.1"/>
    </source>
</evidence>
<comment type="cofactor">
    <cofactor evidence="8">
        <name>Mn(2+)</name>
        <dbReference type="ChEBI" id="CHEBI:29035"/>
    </cofactor>
</comment>
<organism evidence="10 11">
    <name type="scientific">Halomonas heilongjiangensis</name>
    <dbReference type="NCBI Taxonomy" id="1387883"/>
    <lineage>
        <taxon>Bacteria</taxon>
        <taxon>Pseudomonadati</taxon>
        <taxon>Pseudomonadota</taxon>
        <taxon>Gammaproteobacteria</taxon>
        <taxon>Oceanospirillales</taxon>
        <taxon>Halomonadaceae</taxon>
        <taxon>Halomonas</taxon>
    </lineage>
</organism>
<keyword evidence="6 7" id="KW-0119">Carbohydrate metabolism</keyword>
<dbReference type="GO" id="GO:0030388">
    <property type="term" value="P:fructose 1,6-bisphosphate metabolic process"/>
    <property type="evidence" value="ECO:0007669"/>
    <property type="project" value="TreeGrafter"/>
</dbReference>
<evidence type="ECO:0000256" key="8">
    <source>
        <dbReference type="PIRSR" id="PIRSR004532-1"/>
    </source>
</evidence>
<feature type="binding site" evidence="9">
    <location>
        <begin position="179"/>
        <end position="181"/>
    </location>
    <ligand>
        <name>substrate</name>
    </ligand>
</feature>
<evidence type="ECO:0000256" key="1">
    <source>
        <dbReference type="ARBA" id="ARBA00001273"/>
    </source>
</evidence>
<dbReference type="PANTHER" id="PTHR30447">
    <property type="entry name" value="FRUCTOSE-1,6-BISPHOSPHATASE CLASS 2"/>
    <property type="match status" value="1"/>
</dbReference>
<dbReference type="SUPFAM" id="SSF56655">
    <property type="entry name" value="Carbohydrate phosphatase"/>
    <property type="match status" value="1"/>
</dbReference>
<feature type="binding site" evidence="8">
    <location>
        <position position="227"/>
    </location>
    <ligand>
        <name>Mn(2+)</name>
        <dbReference type="ChEBI" id="CHEBI:29035"/>
        <label>2</label>
    </ligand>
</feature>
<keyword evidence="3 8" id="KW-0479">Metal-binding</keyword>
<feature type="binding site" evidence="9">
    <location>
        <begin position="102"/>
        <end position="104"/>
    </location>
    <ligand>
        <name>substrate</name>
    </ligand>
</feature>
<dbReference type="EMBL" id="PNRE01000104">
    <property type="protein sequence ID" value="PMR66915.1"/>
    <property type="molecule type" value="Genomic_DNA"/>
</dbReference>
<keyword evidence="4" id="KW-0378">Hydrolase</keyword>
<evidence type="ECO:0000256" key="7">
    <source>
        <dbReference type="PIRNR" id="PIRNR004532"/>
    </source>
</evidence>
<protein>
    <recommendedName>
        <fullName evidence="7">Fructose-1,6-bisphosphatase</fullName>
    </recommendedName>
</protein>
<dbReference type="OrthoDB" id="9779353at2"/>
<evidence type="ECO:0000256" key="9">
    <source>
        <dbReference type="PIRSR" id="PIRSR004532-2"/>
    </source>
</evidence>
<feature type="binding site" evidence="8">
    <location>
        <position position="102"/>
    </location>
    <ligand>
        <name>Mn(2+)</name>
        <dbReference type="ChEBI" id="CHEBI:29035"/>
        <label>2</label>
    </ligand>
</feature>
<feature type="binding site" evidence="9">
    <location>
        <position position="224"/>
    </location>
    <ligand>
        <name>substrate</name>
    </ligand>
</feature>
<keyword evidence="11" id="KW-1185">Reference proteome</keyword>
<accession>A0A2N7TFI1</accession>
<feature type="binding site" evidence="9">
    <location>
        <begin position="201"/>
        <end position="203"/>
    </location>
    <ligand>
        <name>substrate</name>
    </ligand>
</feature>
<dbReference type="GO" id="GO:0042132">
    <property type="term" value="F:fructose 1,6-bisphosphate 1-phosphatase activity"/>
    <property type="evidence" value="ECO:0007669"/>
    <property type="project" value="UniProtKB-EC"/>
</dbReference>
<dbReference type="Gene3D" id="3.30.540.10">
    <property type="entry name" value="Fructose-1,6-Bisphosphatase, subunit A, domain 1"/>
    <property type="match status" value="1"/>
</dbReference>
<comment type="catalytic activity">
    <reaction evidence="1">
        <text>beta-D-fructose 1,6-bisphosphate + H2O = beta-D-fructose 6-phosphate + phosphate</text>
        <dbReference type="Rhea" id="RHEA:11064"/>
        <dbReference type="ChEBI" id="CHEBI:15377"/>
        <dbReference type="ChEBI" id="CHEBI:32966"/>
        <dbReference type="ChEBI" id="CHEBI:43474"/>
        <dbReference type="ChEBI" id="CHEBI:57634"/>
        <dbReference type="EC" id="3.1.3.11"/>
    </reaction>
</comment>
<dbReference type="GO" id="GO:0006094">
    <property type="term" value="P:gluconeogenesis"/>
    <property type="evidence" value="ECO:0007669"/>
    <property type="project" value="InterPro"/>
</dbReference>
<evidence type="ECO:0000256" key="2">
    <source>
        <dbReference type="ARBA" id="ARBA00008989"/>
    </source>
</evidence>
<dbReference type="Gene3D" id="3.40.190.90">
    <property type="match status" value="1"/>
</dbReference>
<feature type="binding site" evidence="8">
    <location>
        <position position="99"/>
    </location>
    <ligand>
        <name>Mn(2+)</name>
        <dbReference type="ChEBI" id="CHEBI:29035"/>
        <label>2</label>
    </ligand>
</feature>
<evidence type="ECO:0000256" key="4">
    <source>
        <dbReference type="ARBA" id="ARBA00022801"/>
    </source>
</evidence>
<evidence type="ECO:0000256" key="5">
    <source>
        <dbReference type="ARBA" id="ARBA00023211"/>
    </source>
</evidence>
<feature type="binding site" evidence="8">
    <location>
        <position position="48"/>
    </location>
    <ligand>
        <name>Mn(2+)</name>
        <dbReference type="ChEBI" id="CHEBI:29035"/>
        <label>1</label>
    </ligand>
</feature>
<reference evidence="10 11" key="1">
    <citation type="submission" date="2018-01" db="EMBL/GenBank/DDBJ databases">
        <title>Halomonas endophytica sp. nov., isolated from storage liquid in the stems of Populus euphratica.</title>
        <authorList>
            <person name="Chen C."/>
        </authorList>
    </citation>
    <scope>NUCLEOTIDE SEQUENCE [LARGE SCALE GENOMIC DNA]</scope>
    <source>
        <strain evidence="10 11">DSM 26881</strain>
    </source>
</reference>
<gene>
    <name evidence="10" type="primary">glpX</name>
    <name evidence="10" type="ORF">C1H66_21745</name>
</gene>
<dbReference type="AlphaFoldDB" id="A0A2N7TFI1"/>
<comment type="similarity">
    <text evidence="2 7">Belongs to the FBPase class 2 family.</text>
</comment>